<evidence type="ECO:0000256" key="1">
    <source>
        <dbReference type="SAM" id="MobiDB-lite"/>
    </source>
</evidence>
<protein>
    <submittedName>
        <fullName evidence="2">Uncharacterized protein</fullName>
    </submittedName>
</protein>
<proteinExistence type="predicted"/>
<dbReference type="PANTHER" id="PTHR36397:SF1">
    <property type="entry name" value="OS04G0482900 PROTEIN"/>
    <property type="match status" value="1"/>
</dbReference>
<dbReference type="PANTHER" id="PTHR36397">
    <property type="entry name" value="OSJNBA0081L15.1 PROTEIN"/>
    <property type="match status" value="1"/>
</dbReference>
<dbReference type="Proteomes" id="UP001244341">
    <property type="component" value="Chromosome 2b"/>
</dbReference>
<feature type="region of interest" description="Disordered" evidence="1">
    <location>
        <begin position="36"/>
        <end position="56"/>
    </location>
</feature>
<evidence type="ECO:0000313" key="2">
    <source>
        <dbReference type="EMBL" id="WIA10330.1"/>
    </source>
</evidence>
<evidence type="ECO:0000313" key="3">
    <source>
        <dbReference type="Proteomes" id="UP001244341"/>
    </source>
</evidence>
<feature type="compositionally biased region" description="Gly residues" evidence="1">
    <location>
        <begin position="82"/>
        <end position="93"/>
    </location>
</feature>
<organism evidence="2 3">
    <name type="scientific">Tetradesmus obliquus</name>
    <name type="common">Green alga</name>
    <name type="synonym">Acutodesmus obliquus</name>
    <dbReference type="NCBI Taxonomy" id="3088"/>
    <lineage>
        <taxon>Eukaryota</taxon>
        <taxon>Viridiplantae</taxon>
        <taxon>Chlorophyta</taxon>
        <taxon>core chlorophytes</taxon>
        <taxon>Chlorophyceae</taxon>
        <taxon>CS clade</taxon>
        <taxon>Sphaeropleales</taxon>
        <taxon>Scenedesmaceae</taxon>
        <taxon>Tetradesmus</taxon>
    </lineage>
</organism>
<keyword evidence="3" id="KW-1185">Reference proteome</keyword>
<name>A0ABY8TML9_TETOB</name>
<reference evidence="2 3" key="1">
    <citation type="submission" date="2023-05" db="EMBL/GenBank/DDBJ databases">
        <title>A 100% complete, gapless, phased diploid assembly of the Scenedesmus obliquus UTEX 3031 genome.</title>
        <authorList>
            <person name="Biondi T.C."/>
            <person name="Hanschen E.R."/>
            <person name="Kwon T."/>
            <person name="Eng W."/>
            <person name="Kruse C.P.S."/>
            <person name="Koehler S.I."/>
            <person name="Kunde Y."/>
            <person name="Gleasner C.D."/>
            <person name="You Mak K.T."/>
            <person name="Polle J."/>
            <person name="Hovde B.T."/>
            <person name="Starkenburg S.R."/>
        </authorList>
    </citation>
    <scope>NUCLEOTIDE SEQUENCE [LARGE SCALE GENOMIC DNA]</scope>
    <source>
        <strain evidence="2 3">DOE0152z</strain>
    </source>
</reference>
<dbReference type="EMBL" id="CP126209">
    <property type="protein sequence ID" value="WIA10330.1"/>
    <property type="molecule type" value="Genomic_DNA"/>
</dbReference>
<accession>A0ABY8TML9</accession>
<gene>
    <name evidence="2" type="ORF">OEZ85_010522</name>
</gene>
<feature type="compositionally biased region" description="Low complexity" evidence="1">
    <location>
        <begin position="40"/>
        <end position="56"/>
    </location>
</feature>
<feature type="region of interest" description="Disordered" evidence="1">
    <location>
        <begin position="69"/>
        <end position="106"/>
    </location>
</feature>
<feature type="compositionally biased region" description="Basic residues" evidence="1">
    <location>
        <begin position="94"/>
        <end position="103"/>
    </location>
</feature>
<sequence>MALAGTRIGAPGACSTSNAAMAGVHGLRPCTLYTPCSPASSSSSSSSSLIGQLGQRSSLRLRQRPVAYAASSDMPGSSSNGGRPGGGSSGGAGRSRKTGKARKPGLFEIKVVTPPPRSLGIYALPPMTHNGEEIEIEGQGYVVTRLELTFKLVKGRYVRDHSRLEVQPTGRYFLNMMLDNLIHGTYVGPADCGQQD</sequence>